<comment type="caution">
    <text evidence="12">The sequence shown here is derived from an EMBL/GenBank/DDBJ whole genome shotgun (WGS) entry which is preliminary data.</text>
</comment>
<dbReference type="GO" id="GO:0070221">
    <property type="term" value="P:sulfide oxidation, using sulfide:quinone oxidoreductase"/>
    <property type="evidence" value="ECO:0007669"/>
    <property type="project" value="TreeGrafter"/>
</dbReference>
<dbReference type="STRING" id="1806994.A0A507C320"/>
<keyword evidence="13" id="KW-1185">Reference proteome</keyword>
<dbReference type="PANTHER" id="PTHR10632:SF2">
    <property type="entry name" value="SULFIDE:QUINONE OXIDOREDUCTASE, MITOCHONDRIAL"/>
    <property type="match status" value="1"/>
</dbReference>
<reference evidence="12 13" key="1">
    <citation type="journal article" date="2019" name="Sci. Rep.">
        <title>Comparative genomics of chytrid fungi reveal insights into the obligate biotrophic and pathogenic lifestyle of Synchytrium endobioticum.</title>
        <authorList>
            <person name="van de Vossenberg B.T.L.H."/>
            <person name="Warris S."/>
            <person name="Nguyen H.D.T."/>
            <person name="van Gent-Pelzer M.P.E."/>
            <person name="Joly D.L."/>
            <person name="van de Geest H.C."/>
            <person name="Bonants P.J.M."/>
            <person name="Smith D.S."/>
            <person name="Levesque C.A."/>
            <person name="van der Lee T.A.J."/>
        </authorList>
    </citation>
    <scope>NUCLEOTIDE SEQUENCE [LARGE SCALE GENOMIC DNA]</scope>
    <source>
        <strain evidence="12 13">JEL517</strain>
    </source>
</reference>
<evidence type="ECO:0000256" key="2">
    <source>
        <dbReference type="ARBA" id="ARBA00004173"/>
    </source>
</evidence>
<dbReference type="InterPro" id="IPR015904">
    <property type="entry name" value="Sulphide_quinone_reductase"/>
</dbReference>
<evidence type="ECO:0000256" key="4">
    <source>
        <dbReference type="ARBA" id="ARBA00022719"/>
    </source>
</evidence>
<evidence type="ECO:0000256" key="5">
    <source>
        <dbReference type="ARBA" id="ARBA00022827"/>
    </source>
</evidence>
<feature type="domain" description="FAD/NAD(P)-binding" evidence="11">
    <location>
        <begin position="29"/>
        <end position="331"/>
    </location>
</feature>
<evidence type="ECO:0000256" key="8">
    <source>
        <dbReference type="ARBA" id="ARBA00023128"/>
    </source>
</evidence>
<comment type="subcellular location">
    <subcellularLocation>
        <location evidence="2">Mitochondrion</location>
    </subcellularLocation>
</comment>
<dbReference type="InterPro" id="IPR036188">
    <property type="entry name" value="FAD/NAD-bd_sf"/>
</dbReference>
<protein>
    <recommendedName>
        <fullName evidence="10">Sulfide:quinone oxidoreductase, mitochondrial</fullName>
    </recommendedName>
</protein>
<keyword evidence="6" id="KW-0809">Transit peptide</keyword>
<dbReference type="Proteomes" id="UP000319731">
    <property type="component" value="Unassembled WGS sequence"/>
</dbReference>
<evidence type="ECO:0000256" key="9">
    <source>
        <dbReference type="ARBA" id="ARBA00060891"/>
    </source>
</evidence>
<dbReference type="GeneID" id="42003072"/>
<dbReference type="SUPFAM" id="SSF51905">
    <property type="entry name" value="FAD/NAD(P)-binding domain"/>
    <property type="match status" value="2"/>
</dbReference>
<dbReference type="FunFam" id="3.50.50.60:FF:000034">
    <property type="entry name" value="sulfide:quinone oxidoreductase, mitochondrial"/>
    <property type="match status" value="1"/>
</dbReference>
<evidence type="ECO:0000256" key="6">
    <source>
        <dbReference type="ARBA" id="ARBA00022946"/>
    </source>
</evidence>
<organism evidence="12 13">
    <name type="scientific">Synchytrium microbalum</name>
    <dbReference type="NCBI Taxonomy" id="1806994"/>
    <lineage>
        <taxon>Eukaryota</taxon>
        <taxon>Fungi</taxon>
        <taxon>Fungi incertae sedis</taxon>
        <taxon>Chytridiomycota</taxon>
        <taxon>Chytridiomycota incertae sedis</taxon>
        <taxon>Chytridiomycetes</taxon>
        <taxon>Synchytriales</taxon>
        <taxon>Synchytriaceae</taxon>
        <taxon>Synchytrium</taxon>
    </lineage>
</organism>
<dbReference type="PANTHER" id="PTHR10632">
    <property type="entry name" value="SULFIDE:QUINONE OXIDOREDUCTASE"/>
    <property type="match status" value="1"/>
</dbReference>
<dbReference type="GO" id="GO:0070224">
    <property type="term" value="F:sulfide:quinone oxidoreductase activity"/>
    <property type="evidence" value="ECO:0007669"/>
    <property type="project" value="TreeGrafter"/>
</dbReference>
<sequence length="444" mass="48425">MMLRNASRLIKTSTLLHRTFATVAPSESYKVVVIGGGSAGLSVVGQLARDGLFQTKKDICVIDPSSVHYYQPMWTFVGAGLKTLDSSKRNMKDLIPPQAHWEQTSVKKVDPARSVVITANGKEIKYDKLVLAAGLELRFDKIEGLTNAIGKDGVCSNYSADYVEKTYEFAKAFKGGNAIFTQPATAVKCAGAPQKVMYLSEEIFQANGVRDKTNVSFFSGVGKIFSVEKYANELLKVCKSRNINVNLLHDLVAVDGVKKEATFKMMGDLAKNPPLTVKYDFLHVTPPMAPPAFIAESGLANADGWCDVNKETTKSSKYDNIYSLGDSSSMPTSKTGAAAAAQSYVTATNLLTDLKTPGQALPAKYDGYTSCPLVTGKGKLILAEFSGYTFVPQETFAFDQSKERASTYYMTSELIPAIYWNAMVKRGLWRGPGPYRKLLNPFSS</sequence>
<dbReference type="Gene3D" id="3.50.50.60">
    <property type="entry name" value="FAD/NAD(P)-binding domain"/>
    <property type="match status" value="2"/>
</dbReference>
<dbReference type="AlphaFoldDB" id="A0A507C320"/>
<dbReference type="RefSeq" id="XP_031026295.1">
    <property type="nucleotide sequence ID" value="XM_031167775.1"/>
</dbReference>
<gene>
    <name evidence="12" type="ORF">SmJEL517_g01847</name>
</gene>
<evidence type="ECO:0000256" key="1">
    <source>
        <dbReference type="ARBA" id="ARBA00001974"/>
    </source>
</evidence>
<comment type="similarity">
    <text evidence="9">Belongs to the SQRD family.</text>
</comment>
<comment type="cofactor">
    <cofactor evidence="1">
        <name>FAD</name>
        <dbReference type="ChEBI" id="CHEBI:57692"/>
    </cofactor>
</comment>
<dbReference type="OrthoDB" id="5376590at2759"/>
<name>A0A507C320_9FUNG</name>
<keyword evidence="5" id="KW-0274">FAD</keyword>
<evidence type="ECO:0000313" key="13">
    <source>
        <dbReference type="Proteomes" id="UP000319731"/>
    </source>
</evidence>
<dbReference type="EMBL" id="QEAO01000006">
    <property type="protein sequence ID" value="TPX35910.1"/>
    <property type="molecule type" value="Genomic_DNA"/>
</dbReference>
<keyword evidence="8" id="KW-0496">Mitochondrion</keyword>
<keyword evidence="4" id="KW-0874">Quinone</keyword>
<dbReference type="GO" id="GO:0071949">
    <property type="term" value="F:FAD binding"/>
    <property type="evidence" value="ECO:0007669"/>
    <property type="project" value="TreeGrafter"/>
</dbReference>
<dbReference type="GO" id="GO:0005739">
    <property type="term" value="C:mitochondrion"/>
    <property type="evidence" value="ECO:0007669"/>
    <property type="project" value="UniProtKB-SubCell"/>
</dbReference>
<evidence type="ECO:0000256" key="7">
    <source>
        <dbReference type="ARBA" id="ARBA00023002"/>
    </source>
</evidence>
<evidence type="ECO:0000256" key="10">
    <source>
        <dbReference type="ARBA" id="ARBA00070160"/>
    </source>
</evidence>
<dbReference type="InterPro" id="IPR023753">
    <property type="entry name" value="FAD/NAD-binding_dom"/>
</dbReference>
<evidence type="ECO:0000256" key="3">
    <source>
        <dbReference type="ARBA" id="ARBA00022630"/>
    </source>
</evidence>
<dbReference type="GO" id="GO:0048038">
    <property type="term" value="F:quinone binding"/>
    <property type="evidence" value="ECO:0007669"/>
    <property type="project" value="UniProtKB-KW"/>
</dbReference>
<dbReference type="Pfam" id="PF07992">
    <property type="entry name" value="Pyr_redox_2"/>
    <property type="match status" value="1"/>
</dbReference>
<accession>A0A507C320</accession>
<keyword evidence="7" id="KW-0560">Oxidoreductase</keyword>
<evidence type="ECO:0000259" key="11">
    <source>
        <dbReference type="Pfam" id="PF07992"/>
    </source>
</evidence>
<evidence type="ECO:0000313" key="12">
    <source>
        <dbReference type="EMBL" id="TPX35910.1"/>
    </source>
</evidence>
<keyword evidence="3" id="KW-0285">Flavoprotein</keyword>
<proteinExistence type="inferred from homology"/>